<reference evidence="2 3" key="1">
    <citation type="journal article" date="2023" name="Hortic Res">
        <title>Pangenome of water caltrop reveals structural variations and asymmetric subgenome divergence after allopolyploidization.</title>
        <authorList>
            <person name="Zhang X."/>
            <person name="Chen Y."/>
            <person name="Wang L."/>
            <person name="Yuan Y."/>
            <person name="Fang M."/>
            <person name="Shi L."/>
            <person name="Lu R."/>
            <person name="Comes H.P."/>
            <person name="Ma Y."/>
            <person name="Chen Y."/>
            <person name="Huang G."/>
            <person name="Zhou Y."/>
            <person name="Zheng Z."/>
            <person name="Qiu Y."/>
        </authorList>
    </citation>
    <scope>NUCLEOTIDE SEQUENCE [LARGE SCALE GENOMIC DNA]</scope>
    <source>
        <tissue evidence="2">Roots</tissue>
    </source>
</reference>
<keyword evidence="1" id="KW-1133">Transmembrane helix</keyword>
<dbReference type="AlphaFoldDB" id="A0AAN7Q694"/>
<dbReference type="Proteomes" id="UP001345219">
    <property type="component" value="Chromosome 17"/>
</dbReference>
<keyword evidence="3" id="KW-1185">Reference proteome</keyword>
<keyword evidence="1" id="KW-0812">Transmembrane</keyword>
<accession>A0AAN7Q694</accession>
<keyword evidence="1" id="KW-0472">Membrane</keyword>
<organism evidence="2 3">
    <name type="scientific">Trapa incisa</name>
    <dbReference type="NCBI Taxonomy" id="236973"/>
    <lineage>
        <taxon>Eukaryota</taxon>
        <taxon>Viridiplantae</taxon>
        <taxon>Streptophyta</taxon>
        <taxon>Embryophyta</taxon>
        <taxon>Tracheophyta</taxon>
        <taxon>Spermatophyta</taxon>
        <taxon>Magnoliopsida</taxon>
        <taxon>eudicotyledons</taxon>
        <taxon>Gunneridae</taxon>
        <taxon>Pentapetalae</taxon>
        <taxon>rosids</taxon>
        <taxon>malvids</taxon>
        <taxon>Myrtales</taxon>
        <taxon>Lythraceae</taxon>
        <taxon>Trapa</taxon>
    </lineage>
</organism>
<evidence type="ECO:0000256" key="1">
    <source>
        <dbReference type="SAM" id="Phobius"/>
    </source>
</evidence>
<feature type="transmembrane region" description="Helical" evidence="1">
    <location>
        <begin position="50"/>
        <end position="73"/>
    </location>
</feature>
<comment type="caution">
    <text evidence="2">The sequence shown here is derived from an EMBL/GenBank/DDBJ whole genome shotgun (WGS) entry which is preliminary data.</text>
</comment>
<sequence>MAASSGRSALMAGSRSLATKSKILVQGVPTSRQLSSTVRPFFSASRYTTISVLLLFIIAGFVMATHSFGCLFMELSILGGPESPMPLHSAVASARLKSNIAIDSSFWSWLSRGRILSPSWSASGGLLSAMLVRVGQSVNPTLGKERLENICGGQAILSLLPWELEEGAHDLHNKRALEITETLHSFWWEASPSCM</sequence>
<evidence type="ECO:0000313" key="2">
    <source>
        <dbReference type="EMBL" id="KAK4759814.1"/>
    </source>
</evidence>
<dbReference type="EMBL" id="JAXIOK010000011">
    <property type="protein sequence ID" value="KAK4759814.1"/>
    <property type="molecule type" value="Genomic_DNA"/>
</dbReference>
<name>A0AAN7Q694_9MYRT</name>
<protein>
    <submittedName>
        <fullName evidence="2">Uncharacterized protein</fullName>
    </submittedName>
</protein>
<evidence type="ECO:0000313" key="3">
    <source>
        <dbReference type="Proteomes" id="UP001345219"/>
    </source>
</evidence>
<gene>
    <name evidence="2" type="ORF">SAY87_022945</name>
</gene>
<proteinExistence type="predicted"/>